<organism evidence="1 2">
    <name type="scientific">Vitis vinifera</name>
    <name type="common">Grape</name>
    <dbReference type="NCBI Taxonomy" id="29760"/>
    <lineage>
        <taxon>Eukaryota</taxon>
        <taxon>Viridiplantae</taxon>
        <taxon>Streptophyta</taxon>
        <taxon>Embryophyta</taxon>
        <taxon>Tracheophyta</taxon>
        <taxon>Spermatophyta</taxon>
        <taxon>Magnoliopsida</taxon>
        <taxon>eudicotyledons</taxon>
        <taxon>Gunneridae</taxon>
        <taxon>Pentapetalae</taxon>
        <taxon>rosids</taxon>
        <taxon>Vitales</taxon>
        <taxon>Vitaceae</taxon>
        <taxon>Viteae</taxon>
        <taxon>Vitis</taxon>
    </lineage>
</organism>
<protein>
    <submittedName>
        <fullName evidence="1">Uncharacterized protein</fullName>
    </submittedName>
</protein>
<sequence length="71" mass="8652">MLMHPRLWIVLSQIWRNRRKLHKADPSKDWHPLLYLLTWTYILACRVSRKHTPTQIHKGGVSEIKWQICYC</sequence>
<dbReference type="AlphaFoldDB" id="A0A438ELA9"/>
<name>A0A438ELA9_VITVI</name>
<comment type="caution">
    <text evidence="1">The sequence shown here is derived from an EMBL/GenBank/DDBJ whole genome shotgun (WGS) entry which is preliminary data.</text>
</comment>
<gene>
    <name evidence="1" type="ORF">CK203_103758</name>
</gene>
<reference evidence="1 2" key="1">
    <citation type="journal article" date="2018" name="PLoS Genet.">
        <title>Population sequencing reveals clonal diversity and ancestral inbreeding in the grapevine cultivar Chardonnay.</title>
        <authorList>
            <person name="Roach M.J."/>
            <person name="Johnson D.L."/>
            <person name="Bohlmann J."/>
            <person name="van Vuuren H.J."/>
            <person name="Jones S.J."/>
            <person name="Pretorius I.S."/>
            <person name="Schmidt S.A."/>
            <person name="Borneman A.R."/>
        </authorList>
    </citation>
    <scope>NUCLEOTIDE SEQUENCE [LARGE SCALE GENOMIC DNA]</scope>
    <source>
        <strain evidence="2">cv. Chardonnay</strain>
        <tissue evidence="1">Leaf</tissue>
    </source>
</reference>
<evidence type="ECO:0000313" key="2">
    <source>
        <dbReference type="Proteomes" id="UP000288805"/>
    </source>
</evidence>
<dbReference type="EMBL" id="QGNW01001252">
    <property type="protein sequence ID" value="RVW48490.1"/>
    <property type="molecule type" value="Genomic_DNA"/>
</dbReference>
<proteinExistence type="predicted"/>
<evidence type="ECO:0000313" key="1">
    <source>
        <dbReference type="EMBL" id="RVW48490.1"/>
    </source>
</evidence>
<dbReference type="Proteomes" id="UP000288805">
    <property type="component" value="Unassembled WGS sequence"/>
</dbReference>
<accession>A0A438ELA9</accession>